<dbReference type="Pfam" id="PF20088">
    <property type="entry name" value="DUF6480"/>
    <property type="match status" value="1"/>
</dbReference>
<dbReference type="InterPro" id="IPR045512">
    <property type="entry name" value="DUF6480"/>
</dbReference>
<dbReference type="AlphaFoldDB" id="A0A2Z5JPG2"/>
<dbReference type="EMBL" id="CP027306">
    <property type="protein sequence ID" value="AXE82336.1"/>
    <property type="molecule type" value="Genomic_DNA"/>
</dbReference>
<feature type="transmembrane region" description="Helical" evidence="2">
    <location>
        <begin position="35"/>
        <end position="57"/>
    </location>
</feature>
<evidence type="ECO:0000256" key="2">
    <source>
        <dbReference type="SAM" id="Phobius"/>
    </source>
</evidence>
<feature type="region of interest" description="Disordered" evidence="1">
    <location>
        <begin position="1"/>
        <end position="24"/>
    </location>
</feature>
<dbReference type="KEGG" id="sata:C5746_42045"/>
<protein>
    <submittedName>
        <fullName evidence="3">Uncharacterized protein</fullName>
    </submittedName>
</protein>
<evidence type="ECO:0000313" key="4">
    <source>
        <dbReference type="Proteomes" id="UP000252698"/>
    </source>
</evidence>
<keyword evidence="2" id="KW-0472">Membrane</keyword>
<organism evidence="3 4">
    <name type="scientific">Streptomyces atratus</name>
    <dbReference type="NCBI Taxonomy" id="1893"/>
    <lineage>
        <taxon>Bacteria</taxon>
        <taxon>Bacillati</taxon>
        <taxon>Actinomycetota</taxon>
        <taxon>Actinomycetes</taxon>
        <taxon>Kitasatosporales</taxon>
        <taxon>Streptomycetaceae</taxon>
        <taxon>Streptomyces</taxon>
    </lineage>
</organism>
<dbReference type="Proteomes" id="UP000252698">
    <property type="component" value="Chromosome"/>
</dbReference>
<reference evidence="3 4" key="1">
    <citation type="journal article" date="2018" name="Front. Microbiol.">
        <title>Genome Sequencing of Streptomyces atratus SCSIOZH16 and Activation Production of Nocardamine via Metabolic Engineering.</title>
        <authorList>
            <person name="Li Y."/>
            <person name="Zhang C."/>
            <person name="Liu C."/>
            <person name="Ju J."/>
            <person name="Ma J."/>
        </authorList>
    </citation>
    <scope>NUCLEOTIDE SEQUENCE [LARGE SCALE GENOMIC DNA]</scope>
    <source>
        <strain evidence="3 4">SCSIO_ZH16</strain>
    </source>
</reference>
<name>A0A2Z5JPG2_STRAR</name>
<proteinExistence type="predicted"/>
<dbReference type="RefSeq" id="WP_093896711.1">
    <property type="nucleotide sequence ID" value="NZ_BMRN01000055.1"/>
</dbReference>
<evidence type="ECO:0000256" key="1">
    <source>
        <dbReference type="SAM" id="MobiDB-lite"/>
    </source>
</evidence>
<dbReference type="GeneID" id="95525465"/>
<accession>A0A2Z5JPG2</accession>
<keyword evidence="2" id="KW-1133">Transmembrane helix</keyword>
<sequence>MAITLNPPGETPPAEGSISEAHQERADGGIWEHPALWAGLVLLGSVIFAAFFIARIFGYG</sequence>
<evidence type="ECO:0000313" key="3">
    <source>
        <dbReference type="EMBL" id="AXE82336.1"/>
    </source>
</evidence>
<gene>
    <name evidence="3" type="ORF">C5746_42045</name>
</gene>
<keyword evidence="2" id="KW-0812">Transmembrane</keyword>